<organism evidence="1 2">
    <name type="scientific">[Anoxybacillus] calidus</name>
    <dbReference type="NCBI Taxonomy" id="575178"/>
    <lineage>
        <taxon>Bacteria</taxon>
        <taxon>Bacillati</taxon>
        <taxon>Bacillota</taxon>
        <taxon>Bacilli</taxon>
        <taxon>Bacillales</taxon>
        <taxon>Anoxybacillaceae</taxon>
        <taxon>Paranoxybacillus</taxon>
    </lineage>
</organism>
<comment type="caution">
    <text evidence="1">The sequence shown here is derived from an EMBL/GenBank/DDBJ whole genome shotgun (WGS) entry which is preliminary data.</text>
</comment>
<dbReference type="EMBL" id="JACDUU010000001">
    <property type="protein sequence ID" value="MBA2870496.1"/>
    <property type="molecule type" value="Genomic_DNA"/>
</dbReference>
<dbReference type="AlphaFoldDB" id="A0A7V9YXX7"/>
<name>A0A7V9YXX7_9BACL</name>
<accession>A0A7V9YXX7</accession>
<keyword evidence="2" id="KW-1185">Reference proteome</keyword>
<proteinExistence type="predicted"/>
<evidence type="ECO:0000313" key="1">
    <source>
        <dbReference type="EMBL" id="MBA2870496.1"/>
    </source>
</evidence>
<reference evidence="1 2" key="1">
    <citation type="submission" date="2020-07" db="EMBL/GenBank/DDBJ databases">
        <title>Genomic Encyclopedia of Type Strains, Phase IV (KMG-IV): sequencing the most valuable type-strain genomes for metagenomic binning, comparative biology and taxonomic classification.</title>
        <authorList>
            <person name="Goeker M."/>
        </authorList>
    </citation>
    <scope>NUCLEOTIDE SEQUENCE [LARGE SCALE GENOMIC DNA]</scope>
    <source>
        <strain evidence="1 2">DSM 25220</strain>
    </source>
</reference>
<dbReference type="Proteomes" id="UP000580891">
    <property type="component" value="Unassembled WGS sequence"/>
</dbReference>
<gene>
    <name evidence="1" type="ORF">HNQ85_000754</name>
</gene>
<evidence type="ECO:0000313" key="2">
    <source>
        <dbReference type="Proteomes" id="UP000580891"/>
    </source>
</evidence>
<dbReference type="RefSeq" id="WP_181536285.1">
    <property type="nucleotide sequence ID" value="NZ_JACDUU010000001.1"/>
</dbReference>
<protein>
    <submittedName>
        <fullName evidence="1">ElaB/YqjD/DUF883 family membrane-anchored ribosome-binding protein</fullName>
    </submittedName>
</protein>
<sequence length="169" mass="18987">MNRYLYADGDAVNNIDPDGHLPKWLQRGWKATKKWAKKGYNFAIGDDIRTLKSPKSKWYHKAGAAASIASNFFPGAGAVKWGVKAVKYGKKMKKSRKFASASIKKTRKIEADSKNIPSREKNRITEAVTATENRNTNHPWMACIMDGDFADVGATLLVLLNSLRFIRLR</sequence>